<accession>A0A6J5LZ00</accession>
<gene>
    <name evidence="1" type="ORF">UFOVP340_14</name>
</gene>
<reference evidence="1" key="1">
    <citation type="submission" date="2020-04" db="EMBL/GenBank/DDBJ databases">
        <authorList>
            <person name="Chiriac C."/>
            <person name="Salcher M."/>
            <person name="Ghai R."/>
            <person name="Kavagutti S V."/>
        </authorList>
    </citation>
    <scope>NUCLEOTIDE SEQUENCE</scope>
</reference>
<name>A0A6J5LZ00_9CAUD</name>
<protein>
    <submittedName>
        <fullName evidence="1">Uncharacterized protein</fullName>
    </submittedName>
</protein>
<organism evidence="1">
    <name type="scientific">uncultured Caudovirales phage</name>
    <dbReference type="NCBI Taxonomy" id="2100421"/>
    <lineage>
        <taxon>Viruses</taxon>
        <taxon>Duplodnaviria</taxon>
        <taxon>Heunggongvirae</taxon>
        <taxon>Uroviricota</taxon>
        <taxon>Caudoviricetes</taxon>
        <taxon>Peduoviridae</taxon>
        <taxon>Maltschvirus</taxon>
        <taxon>Maltschvirus maltsch</taxon>
    </lineage>
</organism>
<sequence length="77" mass="8859">MDSKDQINRLGFEAWADNQFVNAIEDFVMPGHGNVSVTSDDITILIWWDDKTINCTIRAYTESGWQTYDKSIKNDGR</sequence>
<dbReference type="EMBL" id="LR796350">
    <property type="protein sequence ID" value="CAB4139122.1"/>
    <property type="molecule type" value="Genomic_DNA"/>
</dbReference>
<proteinExistence type="predicted"/>
<evidence type="ECO:0000313" key="1">
    <source>
        <dbReference type="EMBL" id="CAB4139122.1"/>
    </source>
</evidence>